<dbReference type="GO" id="GO:0004565">
    <property type="term" value="F:beta-galactosidase activity"/>
    <property type="evidence" value="ECO:0007669"/>
    <property type="project" value="UniProtKB-EC"/>
</dbReference>
<dbReference type="InterPro" id="IPR032312">
    <property type="entry name" value="LacZ_4"/>
</dbReference>
<dbReference type="InterPro" id="IPR006102">
    <property type="entry name" value="Ig-like_GH2"/>
</dbReference>
<dbReference type="Pfam" id="PF16353">
    <property type="entry name" value="LacZ_4"/>
    <property type="match status" value="1"/>
</dbReference>
<dbReference type="SUPFAM" id="SSF49785">
    <property type="entry name" value="Galactose-binding domain-like"/>
    <property type="match status" value="1"/>
</dbReference>
<keyword evidence="5" id="KW-0326">Glycosidase</keyword>
<dbReference type="PANTHER" id="PTHR46323:SF2">
    <property type="entry name" value="BETA-GALACTOSIDASE"/>
    <property type="match status" value="1"/>
</dbReference>
<dbReference type="Proteomes" id="UP000826793">
    <property type="component" value="Unassembled WGS sequence"/>
</dbReference>
<dbReference type="InterPro" id="IPR011013">
    <property type="entry name" value="Gal_mutarotase_sf_dom"/>
</dbReference>
<evidence type="ECO:0000259" key="7">
    <source>
        <dbReference type="SMART" id="SM01038"/>
    </source>
</evidence>
<keyword evidence="4" id="KW-0378">Hydrolase</keyword>
<reference evidence="8" key="2">
    <citation type="submission" date="2021-04" db="EMBL/GenBank/DDBJ databases">
        <authorList>
            <person name="Gilroy R."/>
        </authorList>
    </citation>
    <scope>NUCLEOTIDE SEQUENCE</scope>
    <source>
        <strain evidence="8">CHK185-1770</strain>
    </source>
</reference>
<dbReference type="PRINTS" id="PR00132">
    <property type="entry name" value="GLHYDRLASE2"/>
</dbReference>
<dbReference type="InterPro" id="IPR008979">
    <property type="entry name" value="Galactose-bd-like_sf"/>
</dbReference>
<dbReference type="AlphaFoldDB" id="A0A9D2MTY7"/>
<comment type="caution">
    <text evidence="8">The sequence shown here is derived from an EMBL/GenBank/DDBJ whole genome shotgun (WGS) entry which is preliminary data.</text>
</comment>
<dbReference type="Gene3D" id="2.60.40.10">
    <property type="entry name" value="Immunoglobulins"/>
    <property type="match status" value="2"/>
</dbReference>
<dbReference type="Pfam" id="PF02929">
    <property type="entry name" value="Bgal_small_N"/>
    <property type="match status" value="1"/>
</dbReference>
<dbReference type="InterPro" id="IPR013783">
    <property type="entry name" value="Ig-like_fold"/>
</dbReference>
<evidence type="ECO:0000313" key="9">
    <source>
        <dbReference type="Proteomes" id="UP000826793"/>
    </source>
</evidence>
<sequence length="996" mass="112725">MELKPQHTHENPDILHVGTCPDRSYYIPFAGEEEALEGASSRVISLNGTWAFRYFSSYQEAVDPEEGLSFDEEEMGQIPVPSCWQNQGWGRHQYTNVRYPIPCDPPYVPEENPCGLYVRHLQVEDPSAFHWFLNFEGVDSCFYLWVNGEFVGYSQVSHSTSEFDLTGLLTAGDNTLAVLVLQWCDGTYLEDQDKLRMSGIFRDVYLLARPEHHVRDFFVKEDFSPDFSQATVTVELELSGACQVQAVLTAPDGQTVGTASSLGEPLVFSLDQPVLWNAEAPAQYTLSLSTGEEVILQKVGLRQIEVRDGVVYLNGVAIKFRGVNRHDSNPVTGYTISKEQALQDLALMKRHNINAIRTSHYPNAPWFLQLCSQYGFYVIGEADMESHGMAEQLGHYEGERYPDAADDPQFQKAILDRVQRCVIRDKNNACVVIWSLGNESGWGENFEIAGRWVKEYDPSRLLHYENFLTYHKDRTPDFSMLDLYSRMYASVEQVDDYFHGGELDENLHGRRMPFIQCEYIHAMGNGPGDAEDYQRRIMEYPGFCGGFVWEWCDHAVYGGTTPDNRPIYRYGGDFGEFPHDGNFCMDGLVYPDRTPHTGLLEYKNVIRPLRAQRVAGSTFRFHNYLDFTDAADAVCVSFEAAQDGEVLLGGNLELPSLPPHGEVDLTLPELPEGGISTVTFFYTAKQAGDFTPAGHPLGFDQILLTEEPFFLDAPSQEEGVQVEAGSDQVIFTGEDFRYVFDNETGLFSAMTYKNRNLLIRPMEWNLYRAPTDNDREVRLLWEQAGYHRPTVRVYSVDQEGATLTCRLGIAALSIAKFLEITAVWTVSADGRVDVALHGERDTRFPWMPRFGVRLFLPQAFGSVEYFAYGPYESYADKHQASRLGIYAQSVDAMHEDYLKPQENSSHWGARYVTLTDGAFAFTAAAEQPFSFNVSPYTQEELTQKAHNYELEKCGETVLCLDYKMNGVGSNSCGPELLPQYRLEEEAFDFAFTLTVE</sequence>
<comment type="similarity">
    <text evidence="2">Belongs to the glycosyl hydrolase 2 family.</text>
</comment>
<accession>A0A9D2MTY7</accession>
<dbReference type="Pfam" id="PF02837">
    <property type="entry name" value="Glyco_hydro_2_N"/>
    <property type="match status" value="1"/>
</dbReference>
<dbReference type="EMBL" id="DWXG01000004">
    <property type="protein sequence ID" value="HJB97041.1"/>
    <property type="molecule type" value="Genomic_DNA"/>
</dbReference>
<dbReference type="InterPro" id="IPR006104">
    <property type="entry name" value="Glyco_hydro_2_N"/>
</dbReference>
<dbReference type="InterPro" id="IPR014718">
    <property type="entry name" value="GH-type_carb-bd"/>
</dbReference>
<feature type="domain" description="Beta galactosidase small chain/" evidence="7">
    <location>
        <begin position="730"/>
        <end position="994"/>
    </location>
</feature>
<gene>
    <name evidence="8" type="ORF">H9710_00480</name>
</gene>
<dbReference type="EC" id="3.2.1.23" evidence="3"/>
<dbReference type="SUPFAM" id="SSF74650">
    <property type="entry name" value="Galactose mutarotase-like"/>
    <property type="match status" value="1"/>
</dbReference>
<evidence type="ECO:0000313" key="8">
    <source>
        <dbReference type="EMBL" id="HJB97041.1"/>
    </source>
</evidence>
<evidence type="ECO:0000256" key="6">
    <source>
        <dbReference type="ARBA" id="ARBA00032230"/>
    </source>
</evidence>
<dbReference type="GO" id="GO:0030246">
    <property type="term" value="F:carbohydrate binding"/>
    <property type="evidence" value="ECO:0007669"/>
    <property type="project" value="InterPro"/>
</dbReference>
<evidence type="ECO:0000256" key="1">
    <source>
        <dbReference type="ARBA" id="ARBA00001412"/>
    </source>
</evidence>
<evidence type="ECO:0000256" key="3">
    <source>
        <dbReference type="ARBA" id="ARBA00012756"/>
    </source>
</evidence>
<dbReference type="Gene3D" id="2.70.98.10">
    <property type="match status" value="1"/>
</dbReference>
<dbReference type="PANTHER" id="PTHR46323">
    <property type="entry name" value="BETA-GALACTOSIDASE"/>
    <property type="match status" value="1"/>
</dbReference>
<dbReference type="InterPro" id="IPR004199">
    <property type="entry name" value="B-gal_small/dom_5"/>
</dbReference>
<dbReference type="Pfam" id="PF00703">
    <property type="entry name" value="Glyco_hydro_2"/>
    <property type="match status" value="1"/>
</dbReference>
<dbReference type="InterPro" id="IPR036156">
    <property type="entry name" value="Beta-gal/glucu_dom_sf"/>
</dbReference>
<dbReference type="Gene3D" id="3.20.20.80">
    <property type="entry name" value="Glycosidases"/>
    <property type="match status" value="1"/>
</dbReference>
<dbReference type="InterPro" id="IPR050347">
    <property type="entry name" value="Bact_Beta-galactosidase"/>
</dbReference>
<dbReference type="InterPro" id="IPR017853">
    <property type="entry name" value="GH"/>
</dbReference>
<comment type="catalytic activity">
    <reaction evidence="1">
        <text>Hydrolysis of terminal non-reducing beta-D-galactose residues in beta-D-galactosides.</text>
        <dbReference type="EC" id="3.2.1.23"/>
    </reaction>
</comment>
<name>A0A9D2MTY7_9FIRM</name>
<dbReference type="Gene3D" id="2.60.120.260">
    <property type="entry name" value="Galactose-binding domain-like"/>
    <property type="match status" value="1"/>
</dbReference>
<dbReference type="SMART" id="SM01038">
    <property type="entry name" value="Bgal_small_N"/>
    <property type="match status" value="1"/>
</dbReference>
<dbReference type="SUPFAM" id="SSF51445">
    <property type="entry name" value="(Trans)glycosidases"/>
    <property type="match status" value="1"/>
</dbReference>
<dbReference type="GO" id="GO:0005990">
    <property type="term" value="P:lactose catabolic process"/>
    <property type="evidence" value="ECO:0007669"/>
    <property type="project" value="TreeGrafter"/>
</dbReference>
<evidence type="ECO:0000256" key="5">
    <source>
        <dbReference type="ARBA" id="ARBA00023295"/>
    </source>
</evidence>
<proteinExistence type="inferred from homology"/>
<evidence type="ECO:0000256" key="4">
    <source>
        <dbReference type="ARBA" id="ARBA00022801"/>
    </source>
</evidence>
<dbReference type="InterPro" id="IPR006103">
    <property type="entry name" value="Glyco_hydro_2_cat"/>
</dbReference>
<protein>
    <recommendedName>
        <fullName evidence="3">beta-galactosidase</fullName>
        <ecNumber evidence="3">3.2.1.23</ecNumber>
    </recommendedName>
    <alternativeName>
        <fullName evidence="6">Lactase</fullName>
    </alternativeName>
</protein>
<dbReference type="GO" id="GO:0009341">
    <property type="term" value="C:beta-galactosidase complex"/>
    <property type="evidence" value="ECO:0007669"/>
    <property type="project" value="InterPro"/>
</dbReference>
<dbReference type="SUPFAM" id="SSF49303">
    <property type="entry name" value="beta-Galactosidase/glucuronidase domain"/>
    <property type="match status" value="2"/>
</dbReference>
<dbReference type="Pfam" id="PF02836">
    <property type="entry name" value="Glyco_hydro_2_C"/>
    <property type="match status" value="1"/>
</dbReference>
<organism evidence="8 9">
    <name type="scientific">Candidatus Acutalibacter pullicola</name>
    <dbReference type="NCBI Taxonomy" id="2838417"/>
    <lineage>
        <taxon>Bacteria</taxon>
        <taxon>Bacillati</taxon>
        <taxon>Bacillota</taxon>
        <taxon>Clostridia</taxon>
        <taxon>Eubacteriales</taxon>
        <taxon>Acutalibacteraceae</taxon>
        <taxon>Acutalibacter</taxon>
    </lineage>
</organism>
<dbReference type="InterPro" id="IPR006101">
    <property type="entry name" value="Glyco_hydro_2"/>
</dbReference>
<reference evidence="8" key="1">
    <citation type="journal article" date="2021" name="PeerJ">
        <title>Extensive microbial diversity within the chicken gut microbiome revealed by metagenomics and culture.</title>
        <authorList>
            <person name="Gilroy R."/>
            <person name="Ravi A."/>
            <person name="Getino M."/>
            <person name="Pursley I."/>
            <person name="Horton D.L."/>
            <person name="Alikhan N.F."/>
            <person name="Baker D."/>
            <person name="Gharbi K."/>
            <person name="Hall N."/>
            <person name="Watson M."/>
            <person name="Adriaenssens E.M."/>
            <person name="Foster-Nyarko E."/>
            <person name="Jarju S."/>
            <person name="Secka A."/>
            <person name="Antonio M."/>
            <person name="Oren A."/>
            <person name="Chaudhuri R.R."/>
            <person name="La Ragione R."/>
            <person name="Hildebrand F."/>
            <person name="Pallen M.J."/>
        </authorList>
    </citation>
    <scope>NUCLEOTIDE SEQUENCE</scope>
    <source>
        <strain evidence="8">CHK185-1770</strain>
    </source>
</reference>
<evidence type="ECO:0000256" key="2">
    <source>
        <dbReference type="ARBA" id="ARBA00007401"/>
    </source>
</evidence>